<sequence length="87" mass="9783">RRSLYDLHAALRPATLARSLRGFSRFDGATRRSSYRFLLPLTRGLLVIRACSSNEHSDPAVLRLQILAPTHESEIPEPCIQTAARIK</sequence>
<evidence type="ECO:0000313" key="2">
    <source>
        <dbReference type="Proteomes" id="UP001295794"/>
    </source>
</evidence>
<evidence type="ECO:0000313" key="1">
    <source>
        <dbReference type="EMBL" id="CAK5266318.1"/>
    </source>
</evidence>
<dbReference type="EMBL" id="CAVNYO010000109">
    <property type="protein sequence ID" value="CAK5266318.1"/>
    <property type="molecule type" value="Genomic_DNA"/>
</dbReference>
<accession>A0AAD2JWU8</accession>
<dbReference type="Proteomes" id="UP001295794">
    <property type="component" value="Unassembled WGS sequence"/>
</dbReference>
<reference evidence="1" key="1">
    <citation type="submission" date="2023-11" db="EMBL/GenBank/DDBJ databases">
        <authorList>
            <person name="De Vega J J."/>
            <person name="De Vega J J."/>
        </authorList>
    </citation>
    <scope>NUCLEOTIDE SEQUENCE</scope>
</reference>
<proteinExistence type="predicted"/>
<protein>
    <submittedName>
        <fullName evidence="1">Uncharacterized protein</fullName>
    </submittedName>
</protein>
<name>A0AAD2JWU8_9AGAR</name>
<comment type="caution">
    <text evidence="1">The sequence shown here is derived from an EMBL/GenBank/DDBJ whole genome shotgun (WGS) entry which is preliminary data.</text>
</comment>
<organism evidence="1 2">
    <name type="scientific">Mycena citricolor</name>
    <dbReference type="NCBI Taxonomy" id="2018698"/>
    <lineage>
        <taxon>Eukaryota</taxon>
        <taxon>Fungi</taxon>
        <taxon>Dikarya</taxon>
        <taxon>Basidiomycota</taxon>
        <taxon>Agaricomycotina</taxon>
        <taxon>Agaricomycetes</taxon>
        <taxon>Agaricomycetidae</taxon>
        <taxon>Agaricales</taxon>
        <taxon>Marasmiineae</taxon>
        <taxon>Mycenaceae</taxon>
        <taxon>Mycena</taxon>
    </lineage>
</organism>
<gene>
    <name evidence="1" type="ORF">MYCIT1_LOCUS8016</name>
</gene>
<keyword evidence="2" id="KW-1185">Reference proteome</keyword>
<feature type="non-terminal residue" evidence="1">
    <location>
        <position position="1"/>
    </location>
</feature>
<dbReference type="AlphaFoldDB" id="A0AAD2JWU8"/>
<feature type="non-terminal residue" evidence="1">
    <location>
        <position position="87"/>
    </location>
</feature>